<dbReference type="GO" id="GO:0016987">
    <property type="term" value="F:sigma factor activity"/>
    <property type="evidence" value="ECO:0007669"/>
    <property type="project" value="UniProtKB-KW"/>
</dbReference>
<dbReference type="InterPro" id="IPR007627">
    <property type="entry name" value="RNA_pol_sigma70_r2"/>
</dbReference>
<comment type="caution">
    <text evidence="7">The sequence shown here is derived from an EMBL/GenBank/DDBJ whole genome shotgun (WGS) entry which is preliminary data.</text>
</comment>
<feature type="domain" description="RNA polymerase sigma-70 region 2" evidence="5">
    <location>
        <begin position="8"/>
        <end position="73"/>
    </location>
</feature>
<evidence type="ECO:0000259" key="5">
    <source>
        <dbReference type="Pfam" id="PF04542"/>
    </source>
</evidence>
<protein>
    <submittedName>
        <fullName evidence="7">Fec I</fullName>
    </submittedName>
</protein>
<keyword evidence="2" id="KW-0805">Transcription regulation</keyword>
<dbReference type="SUPFAM" id="SSF88946">
    <property type="entry name" value="Sigma2 domain of RNA polymerase sigma factors"/>
    <property type="match status" value="1"/>
</dbReference>
<dbReference type="Gene3D" id="1.10.1740.10">
    <property type="match status" value="1"/>
</dbReference>
<dbReference type="STRING" id="29421.B2M20_12270"/>
<dbReference type="NCBIfam" id="TIGR02937">
    <property type="entry name" value="sigma70-ECF"/>
    <property type="match status" value="1"/>
</dbReference>
<dbReference type="Proteomes" id="UP000189940">
    <property type="component" value="Unassembled WGS sequence"/>
</dbReference>
<sequence length="166" mass="18995">MAFDIQDLFRRHNEELRRFLRRRGATADTAADLTQETFLRLLTATPVAPIDNVQAYIFRTANNLSIDLARRQRLMPLVDSSDDVLKHIVDESPSPERVLLSRQELALLQATLNQIPERPREVFLARLEGKTFAEIGRTMGISPQSAFSQMLKVMMHLKAALDRTHE</sequence>
<gene>
    <name evidence="7" type="ORF">B2M20_12270</name>
</gene>
<keyword evidence="8" id="KW-1185">Reference proteome</keyword>
<dbReference type="RefSeq" id="WP_079447320.1">
    <property type="nucleotide sequence ID" value="NZ_MWPQ01000044.1"/>
</dbReference>
<dbReference type="PANTHER" id="PTHR43133">
    <property type="entry name" value="RNA POLYMERASE ECF-TYPE SIGMA FACTO"/>
    <property type="match status" value="1"/>
</dbReference>
<dbReference type="InterPro" id="IPR013325">
    <property type="entry name" value="RNA_pol_sigma_r2"/>
</dbReference>
<proteinExistence type="inferred from homology"/>
<dbReference type="InterPro" id="IPR014284">
    <property type="entry name" value="RNA_pol_sigma-70_dom"/>
</dbReference>
<comment type="similarity">
    <text evidence="1">Belongs to the sigma-70 factor family. ECF subfamily.</text>
</comment>
<dbReference type="InterPro" id="IPR039425">
    <property type="entry name" value="RNA_pol_sigma-70-like"/>
</dbReference>
<evidence type="ECO:0000256" key="4">
    <source>
        <dbReference type="ARBA" id="ARBA00023163"/>
    </source>
</evidence>
<evidence type="ECO:0000256" key="2">
    <source>
        <dbReference type="ARBA" id="ARBA00023015"/>
    </source>
</evidence>
<dbReference type="GO" id="GO:0006352">
    <property type="term" value="P:DNA-templated transcription initiation"/>
    <property type="evidence" value="ECO:0007669"/>
    <property type="project" value="InterPro"/>
</dbReference>
<dbReference type="GO" id="GO:0003677">
    <property type="term" value="F:DNA binding"/>
    <property type="evidence" value="ECO:0007669"/>
    <property type="project" value="InterPro"/>
</dbReference>
<dbReference type="InterPro" id="IPR013324">
    <property type="entry name" value="RNA_pol_sigma_r3/r4-like"/>
</dbReference>
<evidence type="ECO:0000256" key="3">
    <source>
        <dbReference type="ARBA" id="ARBA00023082"/>
    </source>
</evidence>
<name>A0A1V4HX48_NITVU</name>
<dbReference type="Pfam" id="PF08281">
    <property type="entry name" value="Sigma70_r4_2"/>
    <property type="match status" value="1"/>
</dbReference>
<evidence type="ECO:0000313" key="7">
    <source>
        <dbReference type="EMBL" id="OPH82551.1"/>
    </source>
</evidence>
<dbReference type="InterPro" id="IPR013249">
    <property type="entry name" value="RNA_pol_sigma70_r4_t2"/>
</dbReference>
<evidence type="ECO:0000256" key="1">
    <source>
        <dbReference type="ARBA" id="ARBA00010641"/>
    </source>
</evidence>
<dbReference type="EMBL" id="MWPQ01000044">
    <property type="protein sequence ID" value="OPH82551.1"/>
    <property type="molecule type" value="Genomic_DNA"/>
</dbReference>
<accession>A0A1V4HX48</accession>
<dbReference type="InterPro" id="IPR036388">
    <property type="entry name" value="WH-like_DNA-bd_sf"/>
</dbReference>
<keyword evidence="4" id="KW-0804">Transcription</keyword>
<evidence type="ECO:0000259" key="6">
    <source>
        <dbReference type="Pfam" id="PF08281"/>
    </source>
</evidence>
<dbReference type="Gene3D" id="1.10.10.10">
    <property type="entry name" value="Winged helix-like DNA-binding domain superfamily/Winged helix DNA-binding domain"/>
    <property type="match status" value="1"/>
</dbReference>
<dbReference type="PANTHER" id="PTHR43133:SF63">
    <property type="entry name" value="RNA POLYMERASE SIGMA FACTOR FECI-RELATED"/>
    <property type="match status" value="1"/>
</dbReference>
<dbReference type="SUPFAM" id="SSF88659">
    <property type="entry name" value="Sigma3 and sigma4 domains of RNA polymerase sigma factors"/>
    <property type="match status" value="1"/>
</dbReference>
<organism evidence="7 8">
    <name type="scientific">Nitrobacter vulgaris</name>
    <dbReference type="NCBI Taxonomy" id="29421"/>
    <lineage>
        <taxon>Bacteria</taxon>
        <taxon>Pseudomonadati</taxon>
        <taxon>Pseudomonadota</taxon>
        <taxon>Alphaproteobacteria</taxon>
        <taxon>Hyphomicrobiales</taxon>
        <taxon>Nitrobacteraceae</taxon>
        <taxon>Nitrobacter</taxon>
    </lineage>
</organism>
<reference evidence="7 8" key="1">
    <citation type="submission" date="2017-02" db="EMBL/GenBank/DDBJ databases">
        <title>Genome sequence of the nitrite-oxidizing bacterium Nitrobacter vulgaris strain Ab1.</title>
        <authorList>
            <person name="Mellbye B.L."/>
            <person name="Davis E.W."/>
            <person name="Spieck E."/>
            <person name="Chang J.H."/>
            <person name="Bottomley P.J."/>
            <person name="Sayavedra-Soto L.A."/>
        </authorList>
    </citation>
    <scope>NUCLEOTIDE SEQUENCE [LARGE SCALE GENOMIC DNA]</scope>
    <source>
        <strain evidence="7 8">Ab1</strain>
    </source>
</reference>
<dbReference type="Pfam" id="PF04542">
    <property type="entry name" value="Sigma70_r2"/>
    <property type="match status" value="1"/>
</dbReference>
<keyword evidence="3" id="KW-0731">Sigma factor</keyword>
<dbReference type="AlphaFoldDB" id="A0A1V4HX48"/>
<evidence type="ECO:0000313" key="8">
    <source>
        <dbReference type="Proteomes" id="UP000189940"/>
    </source>
</evidence>
<feature type="domain" description="RNA polymerase sigma factor 70 region 4 type 2" evidence="6">
    <location>
        <begin position="107"/>
        <end position="157"/>
    </location>
</feature>
<dbReference type="OrthoDB" id="9797134at2"/>